<evidence type="ECO:0000259" key="7">
    <source>
        <dbReference type="PROSITE" id="PS50850"/>
    </source>
</evidence>
<evidence type="ECO:0000256" key="6">
    <source>
        <dbReference type="SAM" id="Phobius"/>
    </source>
</evidence>
<dbReference type="GO" id="GO:0016020">
    <property type="term" value="C:membrane"/>
    <property type="evidence" value="ECO:0007669"/>
    <property type="project" value="UniProtKB-SubCell"/>
</dbReference>
<keyword evidence="4 6" id="KW-0472">Membrane</keyword>
<feature type="transmembrane region" description="Helical" evidence="6">
    <location>
        <begin position="295"/>
        <end position="318"/>
    </location>
</feature>
<dbReference type="Pfam" id="PF07690">
    <property type="entry name" value="MFS_1"/>
    <property type="match status" value="1"/>
</dbReference>
<evidence type="ECO:0000256" key="1">
    <source>
        <dbReference type="ARBA" id="ARBA00004141"/>
    </source>
</evidence>
<evidence type="ECO:0000256" key="3">
    <source>
        <dbReference type="ARBA" id="ARBA00022989"/>
    </source>
</evidence>
<feature type="transmembrane region" description="Helical" evidence="6">
    <location>
        <begin position="199"/>
        <end position="218"/>
    </location>
</feature>
<evidence type="ECO:0000256" key="2">
    <source>
        <dbReference type="ARBA" id="ARBA00022692"/>
    </source>
</evidence>
<evidence type="ECO:0000313" key="9">
    <source>
        <dbReference type="Proteomes" id="UP001175261"/>
    </source>
</evidence>
<feature type="transmembrane region" description="Helical" evidence="6">
    <location>
        <begin position="230"/>
        <end position="251"/>
    </location>
</feature>
<dbReference type="Proteomes" id="UP001175261">
    <property type="component" value="Unassembled WGS sequence"/>
</dbReference>
<dbReference type="PROSITE" id="PS50850">
    <property type="entry name" value="MFS"/>
    <property type="match status" value="1"/>
</dbReference>
<feature type="compositionally biased region" description="Polar residues" evidence="5">
    <location>
        <begin position="32"/>
        <end position="44"/>
    </location>
</feature>
<feature type="transmembrane region" description="Helical" evidence="6">
    <location>
        <begin position="470"/>
        <end position="492"/>
    </location>
</feature>
<evidence type="ECO:0000313" key="8">
    <source>
        <dbReference type="EMBL" id="KAK0386978.1"/>
    </source>
</evidence>
<feature type="transmembrane region" description="Helical" evidence="6">
    <location>
        <begin position="263"/>
        <end position="283"/>
    </location>
</feature>
<comment type="caution">
    <text evidence="8">The sequence shown here is derived from an EMBL/GenBank/DDBJ whole genome shotgun (WGS) entry which is preliminary data.</text>
</comment>
<evidence type="ECO:0000256" key="5">
    <source>
        <dbReference type="SAM" id="MobiDB-lite"/>
    </source>
</evidence>
<feature type="transmembrane region" description="Helical" evidence="6">
    <location>
        <begin position="141"/>
        <end position="159"/>
    </location>
</feature>
<dbReference type="InterPro" id="IPR011701">
    <property type="entry name" value="MFS"/>
</dbReference>
<proteinExistence type="predicted"/>
<dbReference type="EMBL" id="JAPDFR010000004">
    <property type="protein sequence ID" value="KAK0386978.1"/>
    <property type="molecule type" value="Genomic_DNA"/>
</dbReference>
<organism evidence="8 9">
    <name type="scientific">Sarocladium strictum</name>
    <name type="common">Black bundle disease fungus</name>
    <name type="synonym">Acremonium strictum</name>
    <dbReference type="NCBI Taxonomy" id="5046"/>
    <lineage>
        <taxon>Eukaryota</taxon>
        <taxon>Fungi</taxon>
        <taxon>Dikarya</taxon>
        <taxon>Ascomycota</taxon>
        <taxon>Pezizomycotina</taxon>
        <taxon>Sordariomycetes</taxon>
        <taxon>Hypocreomycetidae</taxon>
        <taxon>Hypocreales</taxon>
        <taxon>Sarocladiaceae</taxon>
        <taxon>Sarocladium</taxon>
    </lineage>
</organism>
<name>A0AA39GGL6_SARSR</name>
<dbReference type="InterPro" id="IPR036259">
    <property type="entry name" value="MFS_trans_sf"/>
</dbReference>
<feature type="transmembrane region" description="Helical" evidence="6">
    <location>
        <begin position="165"/>
        <end position="187"/>
    </location>
</feature>
<feature type="transmembrane region" description="Helical" evidence="6">
    <location>
        <begin position="430"/>
        <end position="458"/>
    </location>
</feature>
<accession>A0AA39GGL6</accession>
<feature type="transmembrane region" description="Helical" evidence="6">
    <location>
        <begin position="512"/>
        <end position="531"/>
    </location>
</feature>
<reference evidence="8" key="1">
    <citation type="submission" date="2022-10" db="EMBL/GenBank/DDBJ databases">
        <title>Determination and structural analysis of whole genome sequence of Sarocladium strictum F4-1.</title>
        <authorList>
            <person name="Hu L."/>
            <person name="Jiang Y."/>
        </authorList>
    </citation>
    <scope>NUCLEOTIDE SEQUENCE</scope>
    <source>
        <strain evidence="8">F4-1</strain>
    </source>
</reference>
<keyword evidence="9" id="KW-1185">Reference proteome</keyword>
<gene>
    <name evidence="8" type="ORF">NLU13_5292</name>
</gene>
<sequence length="567" mass="61414">MAVTEAPASFGSAVPTGVVSSHPSTPSAPSALDSNIENAGQPQDDSPETLDPAKLELLGRQRPDSLKNAFTEFCFVFTMLLSMMMSEYYISGFNIILPSVAIELDIPDSLRTWPAAVPNLSTAALLLPFARLGDIYGARGVFLAGHAWALVWSVAAGFSKGTTMLIIFRALQGVGFAAFLPTGLTLLATTYRPGPRKNFMFSLYGSFAAIGFYFGIFMGSIAGEYLTWRWYFWIGAFFILAVVITGVLTIPRSVDTVDPDARMDWLGVATIVPGLALVVYAFTDGGHAPQGWRTPYIFVTFIIGAILLCIAVYVQGWVSEQPLMPPGLFHQKYMKRLSTVLFCFYGVFGLYLFYASYYLENVLGNTPILTAAWFTPMAVGGMILSVVGGLILHILPGKVLMTISAIGFLLSGLLFAVIPAQSDSGQSRSFIYWAYVFPAMICATLGVDITYTVTNIFITTSMPRKHQAAAGALINSLLYLGIAFWLGIAELAVSTTVKSHDGHLSPRQQYRIGFWTAVGLAGFASILMMTIKLGKASSELTADEKAELAREIQMRETREAGEGSTAP</sequence>
<feature type="transmembrane region" description="Helical" evidence="6">
    <location>
        <begin position="339"/>
        <end position="359"/>
    </location>
</feature>
<protein>
    <recommendedName>
        <fullName evidence="7">Major facilitator superfamily (MFS) profile domain-containing protein</fullName>
    </recommendedName>
</protein>
<feature type="compositionally biased region" description="Low complexity" evidence="5">
    <location>
        <begin position="20"/>
        <end position="31"/>
    </location>
</feature>
<feature type="domain" description="Major facilitator superfamily (MFS) profile" evidence="7">
    <location>
        <begin position="75"/>
        <end position="536"/>
    </location>
</feature>
<feature type="region of interest" description="Disordered" evidence="5">
    <location>
        <begin position="1"/>
        <end position="50"/>
    </location>
</feature>
<keyword evidence="2 6" id="KW-0812">Transmembrane</keyword>
<dbReference type="Gene3D" id="1.20.1250.20">
    <property type="entry name" value="MFS general substrate transporter like domains"/>
    <property type="match status" value="2"/>
</dbReference>
<dbReference type="SUPFAM" id="SSF103473">
    <property type="entry name" value="MFS general substrate transporter"/>
    <property type="match status" value="1"/>
</dbReference>
<feature type="transmembrane region" description="Helical" evidence="6">
    <location>
        <begin position="399"/>
        <end position="418"/>
    </location>
</feature>
<keyword evidence="3 6" id="KW-1133">Transmembrane helix</keyword>
<dbReference type="InterPro" id="IPR020846">
    <property type="entry name" value="MFS_dom"/>
</dbReference>
<dbReference type="GO" id="GO:0022857">
    <property type="term" value="F:transmembrane transporter activity"/>
    <property type="evidence" value="ECO:0007669"/>
    <property type="project" value="InterPro"/>
</dbReference>
<dbReference type="AlphaFoldDB" id="A0AA39GGL6"/>
<comment type="subcellular location">
    <subcellularLocation>
        <location evidence="1">Membrane</location>
        <topology evidence="1">Multi-pass membrane protein</topology>
    </subcellularLocation>
</comment>
<feature type="transmembrane region" description="Helical" evidence="6">
    <location>
        <begin position="69"/>
        <end position="90"/>
    </location>
</feature>
<dbReference type="PANTHER" id="PTHR42718:SF11">
    <property type="entry name" value="MAJOR FACILITATOR SUPERFAMILY (MFS) PROFILE DOMAIN-CONTAINING PROTEIN"/>
    <property type="match status" value="1"/>
</dbReference>
<dbReference type="PANTHER" id="PTHR42718">
    <property type="entry name" value="MAJOR FACILITATOR SUPERFAMILY MULTIDRUG TRANSPORTER MFSC"/>
    <property type="match status" value="1"/>
</dbReference>
<evidence type="ECO:0000256" key="4">
    <source>
        <dbReference type="ARBA" id="ARBA00023136"/>
    </source>
</evidence>
<feature type="transmembrane region" description="Helical" evidence="6">
    <location>
        <begin position="371"/>
        <end position="392"/>
    </location>
</feature>